<accession>A0ABY4AP28</accession>
<dbReference type="InterPro" id="IPR023577">
    <property type="entry name" value="CYTH_domain"/>
</dbReference>
<dbReference type="SMART" id="SM01118">
    <property type="entry name" value="CYTH"/>
    <property type="match status" value="1"/>
</dbReference>
<feature type="domain" description="CHAD" evidence="2">
    <location>
        <begin position="232"/>
        <end position="521"/>
    </location>
</feature>
<dbReference type="EMBL" id="CP063982">
    <property type="protein sequence ID" value="UOD50800.1"/>
    <property type="molecule type" value="Genomic_DNA"/>
</dbReference>
<dbReference type="CDD" id="cd07756">
    <property type="entry name" value="CYTH-like_Pase_CHAD"/>
    <property type="match status" value="1"/>
</dbReference>
<keyword evidence="4" id="KW-1185">Reference proteome</keyword>
<gene>
    <name evidence="3" type="ORF">DHf2319_02405</name>
</gene>
<organism evidence="3 4">
    <name type="scientific">Orrella daihaiensis</name>
    <dbReference type="NCBI Taxonomy" id="2782176"/>
    <lineage>
        <taxon>Bacteria</taxon>
        <taxon>Pseudomonadati</taxon>
        <taxon>Pseudomonadota</taxon>
        <taxon>Betaproteobacteria</taxon>
        <taxon>Burkholderiales</taxon>
        <taxon>Alcaligenaceae</taxon>
        <taxon>Orrella</taxon>
    </lineage>
</organism>
<dbReference type="SMART" id="SM00880">
    <property type="entry name" value="CHAD"/>
    <property type="match status" value="1"/>
</dbReference>
<evidence type="ECO:0000313" key="4">
    <source>
        <dbReference type="Proteomes" id="UP000831607"/>
    </source>
</evidence>
<proteinExistence type="predicted"/>
<evidence type="ECO:0000259" key="1">
    <source>
        <dbReference type="PROSITE" id="PS51707"/>
    </source>
</evidence>
<dbReference type="PROSITE" id="PS51707">
    <property type="entry name" value="CYTH"/>
    <property type="match status" value="1"/>
</dbReference>
<evidence type="ECO:0000313" key="3">
    <source>
        <dbReference type="EMBL" id="UOD50800.1"/>
    </source>
</evidence>
<evidence type="ECO:0000259" key="2">
    <source>
        <dbReference type="PROSITE" id="PS51708"/>
    </source>
</evidence>
<protein>
    <submittedName>
        <fullName evidence="3">CYTH and CHAD domain-containing protein</fullName>
    </submittedName>
</protein>
<dbReference type="Proteomes" id="UP000831607">
    <property type="component" value="Chromosome"/>
</dbReference>
<reference evidence="3 4" key="1">
    <citation type="submission" date="2020-11" db="EMBL/GenBank/DDBJ databases">
        <title>Algicoccus daihaiensis sp.nov., isolated from Daihai Lake in Inner Mongolia.</title>
        <authorList>
            <person name="Kai J."/>
        </authorList>
    </citation>
    <scope>NUCLEOTIDE SEQUENCE [LARGE SCALE GENOMIC DNA]</scope>
    <source>
        <strain evidence="4">f23</strain>
    </source>
</reference>
<dbReference type="Pfam" id="PF05235">
    <property type="entry name" value="CHAD"/>
    <property type="match status" value="1"/>
</dbReference>
<dbReference type="RefSeq" id="WP_243479212.1">
    <property type="nucleotide sequence ID" value="NZ_CP063982.1"/>
</dbReference>
<dbReference type="Gene3D" id="2.40.320.10">
    <property type="entry name" value="Hypothetical Protein Pfu-838710-001"/>
    <property type="match status" value="1"/>
</dbReference>
<dbReference type="Gene3D" id="1.40.20.10">
    <property type="entry name" value="CHAD domain"/>
    <property type="match status" value="1"/>
</dbReference>
<sequence>MSEQELKLHVPRSSRTGVEKAMRRGTVSSVRLRAQYFDTPTSNLAKSGVALRLRLEGRRWVQTLKMPGAHRLEKLELNHPRPNASLDLSVYANTPAAGIIDKHGKQLAVAYETDVKRLYRKIRTTAGVVEVALDQGHIQAGELRLPVSEVEFELVSGRPHAMFLLGLKWLTAYNLILDLRSKAERGTTLAALASRLANLGEIDDAATTAARAKVVASYWAPRPIQTIKLNNQMTPAQALAAVTIECLDQIGRNAAVLAEIDTEGFYRASTPEHTHQLRVGIRRLRSAWSLFQKLTDLPPQPWRDELKIHFSALGTARDDDVLRETVMPELSAAGQPPLDLNARQEEEASTSITAKPEFQRWLAELLAWTVGAHPLQADLQPSPAHDPRKHKPAHVRDALGKQLFKWHQKVLADGLRFDALPIESKHDLRKLAKRLRYGLQFAESLLPAKKLKNYRQRLSRIQDILGEMNDLYVAREKFEGIREDQPSAWFAVGWIASRLSVLTKQAELAFKNLKRADHFWD</sequence>
<name>A0ABY4AP28_9BURK</name>
<dbReference type="Pfam" id="PF01928">
    <property type="entry name" value="CYTH"/>
    <property type="match status" value="1"/>
</dbReference>
<dbReference type="InterPro" id="IPR007899">
    <property type="entry name" value="CHAD_dom"/>
</dbReference>
<dbReference type="PANTHER" id="PTHR39339:SF1">
    <property type="entry name" value="CHAD DOMAIN-CONTAINING PROTEIN"/>
    <property type="match status" value="1"/>
</dbReference>
<dbReference type="SUPFAM" id="SSF55154">
    <property type="entry name" value="CYTH-like phosphatases"/>
    <property type="match status" value="1"/>
</dbReference>
<feature type="domain" description="CYTH" evidence="1">
    <location>
        <begin position="1"/>
        <end position="193"/>
    </location>
</feature>
<dbReference type="InterPro" id="IPR038186">
    <property type="entry name" value="CHAD_dom_sf"/>
</dbReference>
<dbReference type="PROSITE" id="PS51708">
    <property type="entry name" value="CHAD"/>
    <property type="match status" value="1"/>
</dbReference>
<dbReference type="PANTHER" id="PTHR39339">
    <property type="entry name" value="SLR1444 PROTEIN"/>
    <property type="match status" value="1"/>
</dbReference>
<dbReference type="InterPro" id="IPR033469">
    <property type="entry name" value="CYTH-like_dom_sf"/>
</dbReference>